<keyword evidence="1" id="KW-0175">Coiled coil</keyword>
<keyword evidence="2" id="KW-1133">Transmembrane helix</keyword>
<feature type="transmembrane region" description="Helical" evidence="2">
    <location>
        <begin position="266"/>
        <end position="283"/>
    </location>
</feature>
<proteinExistence type="predicted"/>
<name>A0ABV5NQ63_9ACTN</name>
<feature type="coiled-coil region" evidence="1">
    <location>
        <begin position="497"/>
        <end position="524"/>
    </location>
</feature>
<dbReference type="PROSITE" id="PS50011">
    <property type="entry name" value="PROTEIN_KINASE_DOM"/>
    <property type="match status" value="1"/>
</dbReference>
<keyword evidence="2" id="KW-0472">Membrane</keyword>
<organism evidence="4 5">
    <name type="scientific">Nonomuraea salmonea</name>
    <dbReference type="NCBI Taxonomy" id="46181"/>
    <lineage>
        <taxon>Bacteria</taxon>
        <taxon>Bacillati</taxon>
        <taxon>Actinomycetota</taxon>
        <taxon>Actinomycetes</taxon>
        <taxon>Streptosporangiales</taxon>
        <taxon>Streptosporangiaceae</taxon>
        <taxon>Nonomuraea</taxon>
    </lineage>
</organism>
<dbReference type="RefSeq" id="WP_379483822.1">
    <property type="nucleotide sequence ID" value="NZ_JBHMCF010000025.1"/>
</dbReference>
<keyword evidence="2" id="KW-0812">Transmembrane</keyword>
<dbReference type="InterPro" id="IPR000719">
    <property type="entry name" value="Prot_kinase_dom"/>
</dbReference>
<gene>
    <name evidence="4" type="ORF">ACFFR3_23000</name>
</gene>
<dbReference type="Proteomes" id="UP001589568">
    <property type="component" value="Unassembled WGS sequence"/>
</dbReference>
<evidence type="ECO:0000313" key="5">
    <source>
        <dbReference type="Proteomes" id="UP001589568"/>
    </source>
</evidence>
<evidence type="ECO:0000259" key="3">
    <source>
        <dbReference type="PROSITE" id="PS50011"/>
    </source>
</evidence>
<reference evidence="4 5" key="1">
    <citation type="submission" date="2024-09" db="EMBL/GenBank/DDBJ databases">
        <authorList>
            <person name="Sun Q."/>
            <person name="Mori K."/>
        </authorList>
    </citation>
    <scope>NUCLEOTIDE SEQUENCE [LARGE SCALE GENOMIC DNA]</scope>
    <source>
        <strain evidence="4 5">JCM 3324</strain>
    </source>
</reference>
<keyword evidence="5" id="KW-1185">Reference proteome</keyword>
<feature type="domain" description="Protein kinase" evidence="3">
    <location>
        <begin position="1"/>
        <end position="215"/>
    </location>
</feature>
<evidence type="ECO:0000256" key="1">
    <source>
        <dbReference type="SAM" id="Coils"/>
    </source>
</evidence>
<dbReference type="EMBL" id="JBHMCF010000025">
    <property type="protein sequence ID" value="MFB9472387.1"/>
    <property type="molecule type" value="Genomic_DNA"/>
</dbReference>
<sequence>MEWADGIDLISWINANVENIDAVTAVARRFADLADDLQTMGIAHGDLQHGNIIVAPDLSLRLVDYDGLYVPSLAGYDAVEVGHRNYQSPLRRISHFGPHLDRFSNWLIYSSLVCLTVDPRLWGQLHEPDGEYLLLASEDLRDPANSPRFPALLQHPDERIRIIAQAVTSLTGMPIEAIPSLERSALLKPMARSLDLKLVSSGEAVQSSGSRPQWLDGHMSSDRDNVFLHIANFDGRRRHEVLATLGALLLLILLVVSAFIDLSVMLLVAVATILVAFHIRRLHTRRPELLKIRMERLSFNKLIAASGVTEADLDAVESEFKKQALFDKKFRERVRVDHHKLTDELNHELARIEKEFHEKKNLIDQDATSLSARQADALAESFWPLQKAWVLQHLAFYRIKGAYIRHLNSANVDALAKRKIRTAADFVGVQIVGRSDPKVSIVNRAGDLVRIRGIGPQKARALEEWRQQCESRARSICPIAVPEDLHREVGERFHAQWEALRERRAILEDELQEARTRARDAVAAKRASFSGEVQVVLDDSQQKLAELARRETELRGMIADRVTVQRWAAALNRREKSLDLWHYVYFSLFGR</sequence>
<feature type="transmembrane region" description="Helical" evidence="2">
    <location>
        <begin position="241"/>
        <end position="260"/>
    </location>
</feature>
<comment type="caution">
    <text evidence="4">The sequence shown here is derived from an EMBL/GenBank/DDBJ whole genome shotgun (WGS) entry which is preliminary data.</text>
</comment>
<evidence type="ECO:0000256" key="2">
    <source>
        <dbReference type="SAM" id="Phobius"/>
    </source>
</evidence>
<dbReference type="SUPFAM" id="SSF56112">
    <property type="entry name" value="Protein kinase-like (PK-like)"/>
    <property type="match status" value="1"/>
</dbReference>
<protein>
    <recommendedName>
        <fullName evidence="3">Protein kinase domain-containing protein</fullName>
    </recommendedName>
</protein>
<dbReference type="InterPro" id="IPR011009">
    <property type="entry name" value="Kinase-like_dom_sf"/>
</dbReference>
<accession>A0ABV5NQ63</accession>
<evidence type="ECO:0000313" key="4">
    <source>
        <dbReference type="EMBL" id="MFB9472387.1"/>
    </source>
</evidence>